<feature type="non-terminal residue" evidence="1">
    <location>
        <position position="68"/>
    </location>
</feature>
<gene>
    <name evidence="1" type="ORF">LCGC14_3056510</name>
</gene>
<name>A0A0F8X8F1_9ZZZZ</name>
<accession>A0A0F8X8F1</accession>
<dbReference type="EMBL" id="LAZR01064587">
    <property type="protein sequence ID" value="KKK57240.1"/>
    <property type="molecule type" value="Genomic_DNA"/>
</dbReference>
<proteinExistence type="predicted"/>
<sequence length="68" mass="7896">MDKYFKSLLTQISETYNFLKEMKDNPGDLDIINVQQAKIQGLIKVLCNKIETLHYESDDFSELLKVAN</sequence>
<reference evidence="1" key="1">
    <citation type="journal article" date="2015" name="Nature">
        <title>Complex archaea that bridge the gap between prokaryotes and eukaryotes.</title>
        <authorList>
            <person name="Spang A."/>
            <person name="Saw J.H."/>
            <person name="Jorgensen S.L."/>
            <person name="Zaremba-Niedzwiedzka K."/>
            <person name="Martijn J."/>
            <person name="Lind A.E."/>
            <person name="van Eijk R."/>
            <person name="Schleper C."/>
            <person name="Guy L."/>
            <person name="Ettema T.J."/>
        </authorList>
    </citation>
    <scope>NUCLEOTIDE SEQUENCE</scope>
</reference>
<evidence type="ECO:0000313" key="1">
    <source>
        <dbReference type="EMBL" id="KKK57240.1"/>
    </source>
</evidence>
<organism evidence="1">
    <name type="scientific">marine sediment metagenome</name>
    <dbReference type="NCBI Taxonomy" id="412755"/>
    <lineage>
        <taxon>unclassified sequences</taxon>
        <taxon>metagenomes</taxon>
        <taxon>ecological metagenomes</taxon>
    </lineage>
</organism>
<protein>
    <submittedName>
        <fullName evidence="1">Uncharacterized protein</fullName>
    </submittedName>
</protein>
<dbReference type="AlphaFoldDB" id="A0A0F8X8F1"/>
<comment type="caution">
    <text evidence="1">The sequence shown here is derived from an EMBL/GenBank/DDBJ whole genome shotgun (WGS) entry which is preliminary data.</text>
</comment>